<dbReference type="GO" id="GO:0022857">
    <property type="term" value="F:transmembrane transporter activity"/>
    <property type="evidence" value="ECO:0007669"/>
    <property type="project" value="TreeGrafter"/>
</dbReference>
<keyword evidence="1" id="KW-0813">Transport</keyword>
<dbReference type="OrthoDB" id="9802264at2"/>
<dbReference type="InterPro" id="IPR027417">
    <property type="entry name" value="P-loop_NTPase"/>
</dbReference>
<dbReference type="Gene3D" id="3.40.50.300">
    <property type="entry name" value="P-loop containing nucleotide triphosphate hydrolases"/>
    <property type="match status" value="1"/>
</dbReference>
<proteinExistence type="predicted"/>
<dbReference type="GO" id="GO:0005524">
    <property type="term" value="F:ATP binding"/>
    <property type="evidence" value="ECO:0007669"/>
    <property type="project" value="UniProtKB-KW"/>
</dbReference>
<dbReference type="InterPro" id="IPR017871">
    <property type="entry name" value="ABC_transporter-like_CS"/>
</dbReference>
<dbReference type="GO" id="GO:0016887">
    <property type="term" value="F:ATP hydrolysis activity"/>
    <property type="evidence" value="ECO:0007669"/>
    <property type="project" value="InterPro"/>
</dbReference>
<gene>
    <name evidence="5" type="ORF">DC3_19790</name>
</gene>
<keyword evidence="2" id="KW-0547">Nucleotide-binding</keyword>
<dbReference type="SUPFAM" id="SSF52540">
    <property type="entry name" value="P-loop containing nucleoside triphosphate hydrolases"/>
    <property type="match status" value="1"/>
</dbReference>
<evidence type="ECO:0000259" key="4">
    <source>
        <dbReference type="PROSITE" id="PS50893"/>
    </source>
</evidence>
<dbReference type="CDD" id="cd03255">
    <property type="entry name" value="ABC_MJ0796_LolCDE_FtsE"/>
    <property type="match status" value="1"/>
</dbReference>
<dbReference type="FunFam" id="3.40.50.300:FF:000032">
    <property type="entry name" value="Export ABC transporter ATP-binding protein"/>
    <property type="match status" value="1"/>
</dbReference>
<sequence>MTPLIELRDLTRSYVLGGERFDALRNVNLSIQQGEFVAIQGPSGSGKSSLMHLIGLLDRPTSGEYLLQGRPTAALDSRIQARIRNQTIGFVFQAFHLLPRLTVLENVCLPLEYAGVKKTVQLEEATQVLDTLGLLSKKNVFPTQLSGGQKQRVAIARALINKPPLLLADEPTGNLDSKTSHSIMTLLSELHARGHTVVLITHEEDIARYAHRFVRVMDGQVQEVQA</sequence>
<dbReference type="GO" id="GO:0005886">
    <property type="term" value="C:plasma membrane"/>
    <property type="evidence" value="ECO:0007669"/>
    <property type="project" value="TreeGrafter"/>
</dbReference>
<dbReference type="PROSITE" id="PS50893">
    <property type="entry name" value="ABC_TRANSPORTER_2"/>
    <property type="match status" value="1"/>
</dbReference>
<dbReference type="Proteomes" id="UP000321306">
    <property type="component" value="Unassembled WGS sequence"/>
</dbReference>
<dbReference type="PANTHER" id="PTHR24220:SF86">
    <property type="entry name" value="ABC TRANSPORTER ABCH.1"/>
    <property type="match status" value="1"/>
</dbReference>
<name>A0A511N0G8_DEIC1</name>
<protein>
    <submittedName>
        <fullName evidence="5">Macrolide ABC transporter ATP-binding protein</fullName>
    </submittedName>
</protein>
<dbReference type="RefSeq" id="WP_146884160.1">
    <property type="nucleotide sequence ID" value="NZ_BJXB01000007.1"/>
</dbReference>
<feature type="domain" description="ABC transporter" evidence="4">
    <location>
        <begin position="5"/>
        <end position="226"/>
    </location>
</feature>
<evidence type="ECO:0000256" key="3">
    <source>
        <dbReference type="ARBA" id="ARBA00022840"/>
    </source>
</evidence>
<keyword evidence="6" id="KW-1185">Reference proteome</keyword>
<dbReference type="PANTHER" id="PTHR24220">
    <property type="entry name" value="IMPORT ATP-BINDING PROTEIN"/>
    <property type="match status" value="1"/>
</dbReference>
<organism evidence="5 6">
    <name type="scientific">Deinococcus cellulosilyticus (strain DSM 18568 / NBRC 106333 / KACC 11606 / 5516J-15)</name>
    <dbReference type="NCBI Taxonomy" id="1223518"/>
    <lineage>
        <taxon>Bacteria</taxon>
        <taxon>Thermotogati</taxon>
        <taxon>Deinococcota</taxon>
        <taxon>Deinococci</taxon>
        <taxon>Deinococcales</taxon>
        <taxon>Deinococcaceae</taxon>
        <taxon>Deinococcus</taxon>
    </lineage>
</organism>
<dbReference type="Pfam" id="PF00005">
    <property type="entry name" value="ABC_tran"/>
    <property type="match status" value="1"/>
</dbReference>
<dbReference type="GO" id="GO:0098796">
    <property type="term" value="C:membrane protein complex"/>
    <property type="evidence" value="ECO:0007669"/>
    <property type="project" value="UniProtKB-ARBA"/>
</dbReference>
<dbReference type="InterPro" id="IPR017911">
    <property type="entry name" value="MacB-like_ATP-bd"/>
</dbReference>
<dbReference type="InterPro" id="IPR003439">
    <property type="entry name" value="ABC_transporter-like_ATP-bd"/>
</dbReference>
<dbReference type="EMBL" id="BJXB01000007">
    <property type="protein sequence ID" value="GEM46344.1"/>
    <property type="molecule type" value="Genomic_DNA"/>
</dbReference>
<evidence type="ECO:0000313" key="6">
    <source>
        <dbReference type="Proteomes" id="UP000321306"/>
    </source>
</evidence>
<dbReference type="InterPro" id="IPR015854">
    <property type="entry name" value="ABC_transpr_LolD-like"/>
</dbReference>
<dbReference type="SMART" id="SM00382">
    <property type="entry name" value="AAA"/>
    <property type="match status" value="1"/>
</dbReference>
<dbReference type="PROSITE" id="PS00211">
    <property type="entry name" value="ABC_TRANSPORTER_1"/>
    <property type="match status" value="1"/>
</dbReference>
<reference evidence="5 6" key="1">
    <citation type="submission" date="2019-07" db="EMBL/GenBank/DDBJ databases">
        <title>Whole genome shotgun sequence of Deinococcus cellulosilyticus NBRC 106333.</title>
        <authorList>
            <person name="Hosoyama A."/>
            <person name="Uohara A."/>
            <person name="Ohji S."/>
            <person name="Ichikawa N."/>
        </authorList>
    </citation>
    <scope>NUCLEOTIDE SEQUENCE [LARGE SCALE GENOMIC DNA]</scope>
    <source>
        <strain evidence="5 6">NBRC 106333</strain>
    </source>
</reference>
<keyword evidence="3 5" id="KW-0067">ATP-binding</keyword>
<dbReference type="AlphaFoldDB" id="A0A511N0G8"/>
<evidence type="ECO:0000313" key="5">
    <source>
        <dbReference type="EMBL" id="GEM46344.1"/>
    </source>
</evidence>
<accession>A0A511N0G8</accession>
<comment type="caution">
    <text evidence="5">The sequence shown here is derived from an EMBL/GenBank/DDBJ whole genome shotgun (WGS) entry which is preliminary data.</text>
</comment>
<evidence type="ECO:0000256" key="2">
    <source>
        <dbReference type="ARBA" id="ARBA00022741"/>
    </source>
</evidence>
<dbReference type="InterPro" id="IPR003593">
    <property type="entry name" value="AAA+_ATPase"/>
</dbReference>
<evidence type="ECO:0000256" key="1">
    <source>
        <dbReference type="ARBA" id="ARBA00022448"/>
    </source>
</evidence>